<dbReference type="Pfam" id="PF00593">
    <property type="entry name" value="TonB_dep_Rec_b-barrel"/>
    <property type="match status" value="1"/>
</dbReference>
<sequence>MRQPHGPACPTRLTRPAHAVRHALLALTLLTAGGTVFSAPATADTQSTADQGRIAYDLAAGPLEQVLTEFAARAGISLTIPPALVAGKASNGLQGRYAIEDGLARILAGSGLEASGSGRTYVVVARPGGEVRLAPVTVTAQGSRGGATEGTGRYTSPAPLTTATPLGLTVKETPQSVSVITRQRMEDQGLTTIQQTLEQVPGIKTGSLGTELGNASARGYAIANYQYDGVNTFVEVLGGGAVPSATTADMAIYDRVEVLRGASGLVTGAGDPSGTINMVRKKPTAEFQGAVEAGIGSWDDKRVVLDLSGPLNEARSLRGRLIAVAQGAGSYIDHYGRKKGLVYGVVEADLTSTTRLTAGLEHERTKVKGQGSFVGFPLWFSDGTRTDLPRSFTASSRNNWLNLESTKVFATLDQQLANDWTLKLSANHGRLSHRDGRVYLASNNGFADLAGDGLRLNATQRIGHIEQSTVDLNLRGPFTLFSRQHELVLGATYEDYEQPINRYDDTSGLHGTAFNLFSWDRTGAGVYGSAAAVISGYTMEQTSLYGAARFQVSDRLKLIAGTRVFWQDYDFAEDWAGGHYGTTSSEDSVFTPYGGFVYDIDKVHSAYASYSTIYKAQTVRDRNGAVLDPREGANYEIGLKSDWLDGRLNTAVALYQIRQDNLAESDPGYTVPGTTNTAAYRAVKGAKTTGVDVEVYGALSRGWNVSASWTYGQTKNADGDRINTTFPRHMVKLWTTYRLPGEWNRLTIGGGANWQSKTYSTVSAWQIGRDLHWEQKAYAVANLMARYDFDDKLSATLNVNNLFDKKYIASVSDWWYSGMYGTPRSVALNLRYNF</sequence>
<evidence type="ECO:0000256" key="10">
    <source>
        <dbReference type="ARBA" id="ARBA00023077"/>
    </source>
</evidence>
<keyword evidence="4 14" id="KW-1134">Transmembrane beta strand</keyword>
<evidence type="ECO:0000256" key="5">
    <source>
        <dbReference type="ARBA" id="ARBA00022496"/>
    </source>
</evidence>
<dbReference type="GO" id="GO:0015891">
    <property type="term" value="P:siderophore transport"/>
    <property type="evidence" value="ECO:0007669"/>
    <property type="project" value="InterPro"/>
</dbReference>
<dbReference type="GO" id="GO:0015344">
    <property type="term" value="F:siderophore uptake transmembrane transporter activity"/>
    <property type="evidence" value="ECO:0007669"/>
    <property type="project" value="TreeGrafter"/>
</dbReference>
<dbReference type="PANTHER" id="PTHR32552">
    <property type="entry name" value="FERRICHROME IRON RECEPTOR-RELATED"/>
    <property type="match status" value="1"/>
</dbReference>
<evidence type="ECO:0000256" key="17">
    <source>
        <dbReference type="SAM" id="MobiDB-lite"/>
    </source>
</evidence>
<evidence type="ECO:0000256" key="7">
    <source>
        <dbReference type="ARBA" id="ARBA00022729"/>
    </source>
</evidence>
<evidence type="ECO:0000256" key="15">
    <source>
        <dbReference type="PROSITE-ProRule" id="PRU10144"/>
    </source>
</evidence>
<dbReference type="Pfam" id="PF07660">
    <property type="entry name" value="STN"/>
    <property type="match status" value="1"/>
</dbReference>
<dbReference type="PROSITE" id="PS52016">
    <property type="entry name" value="TONB_DEPENDENT_REC_3"/>
    <property type="match status" value="1"/>
</dbReference>
<dbReference type="SMART" id="SM00965">
    <property type="entry name" value="STN"/>
    <property type="match status" value="1"/>
</dbReference>
<feature type="chain" id="PRO_5020933226" evidence="18">
    <location>
        <begin position="39"/>
        <end position="834"/>
    </location>
</feature>
<dbReference type="Proteomes" id="UP000308430">
    <property type="component" value="Unassembled WGS sequence"/>
</dbReference>
<dbReference type="InterPro" id="IPR000531">
    <property type="entry name" value="Beta-barrel_TonB"/>
</dbReference>
<evidence type="ECO:0000256" key="11">
    <source>
        <dbReference type="ARBA" id="ARBA00023136"/>
    </source>
</evidence>
<evidence type="ECO:0000256" key="3">
    <source>
        <dbReference type="ARBA" id="ARBA00022448"/>
    </source>
</evidence>
<keyword evidence="7 18" id="KW-0732">Signal</keyword>
<dbReference type="RefSeq" id="WP_136348491.1">
    <property type="nucleotide sequence ID" value="NZ_SSOC01000004.1"/>
</dbReference>
<gene>
    <name evidence="20" type="ORF">E6C76_12045</name>
</gene>
<keyword evidence="12 20" id="KW-0675">Receptor</keyword>
<keyword evidence="5" id="KW-0410">Iron transport</keyword>
<dbReference type="CDD" id="cd01347">
    <property type="entry name" value="ligand_gated_channel"/>
    <property type="match status" value="1"/>
</dbReference>
<reference evidence="20 21" key="1">
    <citation type="submission" date="2019-04" db="EMBL/GenBank/DDBJ databases">
        <title>Azoarcus nasutitermitis sp. nov. isolated from termite nest.</title>
        <authorList>
            <person name="Lin S.-Y."/>
            <person name="Hameed A."/>
            <person name="Hsu Y.-H."/>
            <person name="Young C.-C."/>
        </authorList>
    </citation>
    <scope>NUCLEOTIDE SEQUENCE [LARGE SCALE GENOMIC DNA]</scope>
    <source>
        <strain evidence="20 21">CC-YHH838</strain>
    </source>
</reference>
<keyword evidence="10 16" id="KW-0798">TonB box</keyword>
<evidence type="ECO:0000256" key="16">
    <source>
        <dbReference type="RuleBase" id="RU003357"/>
    </source>
</evidence>
<evidence type="ECO:0000256" key="8">
    <source>
        <dbReference type="ARBA" id="ARBA00023004"/>
    </source>
</evidence>
<dbReference type="FunFam" id="2.170.130.10:FF:000010">
    <property type="entry name" value="Ferripyoverdine receptor"/>
    <property type="match status" value="1"/>
</dbReference>
<evidence type="ECO:0000256" key="13">
    <source>
        <dbReference type="ARBA" id="ARBA00023237"/>
    </source>
</evidence>
<dbReference type="PANTHER" id="PTHR32552:SF74">
    <property type="entry name" value="HYDROXAMATE SIDEROPHORE RECEPTOR FHUE"/>
    <property type="match status" value="1"/>
</dbReference>
<comment type="caution">
    <text evidence="20">The sequence shown here is derived from an EMBL/GenBank/DDBJ whole genome shotgun (WGS) entry which is preliminary data.</text>
</comment>
<dbReference type="InterPro" id="IPR011662">
    <property type="entry name" value="Secretin/TonB_short_N"/>
</dbReference>
<dbReference type="Gene3D" id="2.170.130.10">
    <property type="entry name" value="TonB-dependent receptor, plug domain"/>
    <property type="match status" value="1"/>
</dbReference>
<dbReference type="EMBL" id="SSOC01000004">
    <property type="protein sequence ID" value="THF64773.1"/>
    <property type="molecule type" value="Genomic_DNA"/>
</dbReference>
<comment type="subcellular location">
    <subcellularLocation>
        <location evidence="1 14">Cell outer membrane</location>
        <topology evidence="1 14">Multi-pass membrane protein</topology>
    </subcellularLocation>
</comment>
<keyword evidence="3 14" id="KW-0813">Transport</keyword>
<dbReference type="Gene3D" id="3.55.50.30">
    <property type="match status" value="1"/>
</dbReference>
<evidence type="ECO:0000256" key="12">
    <source>
        <dbReference type="ARBA" id="ARBA00023170"/>
    </source>
</evidence>
<name>A0A4S4AXF3_9RHOO</name>
<dbReference type="InterPro" id="IPR039426">
    <property type="entry name" value="TonB-dep_rcpt-like"/>
</dbReference>
<evidence type="ECO:0000313" key="21">
    <source>
        <dbReference type="Proteomes" id="UP000308430"/>
    </source>
</evidence>
<accession>A0A4S4AXF3</accession>
<keyword evidence="21" id="KW-1185">Reference proteome</keyword>
<evidence type="ECO:0000256" key="2">
    <source>
        <dbReference type="ARBA" id="ARBA00009810"/>
    </source>
</evidence>
<dbReference type="InterPro" id="IPR010105">
    <property type="entry name" value="TonB_sidphr_rcpt"/>
</dbReference>
<keyword evidence="8" id="KW-0408">Iron</keyword>
<evidence type="ECO:0000256" key="18">
    <source>
        <dbReference type="SAM" id="SignalP"/>
    </source>
</evidence>
<evidence type="ECO:0000256" key="14">
    <source>
        <dbReference type="PROSITE-ProRule" id="PRU01360"/>
    </source>
</evidence>
<keyword evidence="11 14" id="KW-0472">Membrane</keyword>
<dbReference type="AlphaFoldDB" id="A0A4S4AXF3"/>
<dbReference type="InterPro" id="IPR037066">
    <property type="entry name" value="Plug_dom_sf"/>
</dbReference>
<feature type="region of interest" description="Disordered" evidence="17">
    <location>
        <begin position="139"/>
        <end position="161"/>
    </location>
</feature>
<comment type="similarity">
    <text evidence="2 14 16">Belongs to the TonB-dependent receptor family.</text>
</comment>
<evidence type="ECO:0000313" key="20">
    <source>
        <dbReference type="EMBL" id="THF64773.1"/>
    </source>
</evidence>
<evidence type="ECO:0000256" key="1">
    <source>
        <dbReference type="ARBA" id="ARBA00004571"/>
    </source>
</evidence>
<feature type="signal peptide" evidence="18">
    <location>
        <begin position="1"/>
        <end position="38"/>
    </location>
</feature>
<protein>
    <submittedName>
        <fullName evidence="20">TonB-dependent siderophore receptor</fullName>
    </submittedName>
</protein>
<keyword evidence="6 14" id="KW-0812">Transmembrane</keyword>
<evidence type="ECO:0000256" key="4">
    <source>
        <dbReference type="ARBA" id="ARBA00022452"/>
    </source>
</evidence>
<evidence type="ECO:0000256" key="6">
    <source>
        <dbReference type="ARBA" id="ARBA00022692"/>
    </source>
</evidence>
<keyword evidence="13 14" id="KW-0998">Cell outer membrane</keyword>
<dbReference type="InterPro" id="IPR010917">
    <property type="entry name" value="TonB_rcpt_CS"/>
</dbReference>
<dbReference type="PROSITE" id="PS01156">
    <property type="entry name" value="TONB_DEPENDENT_REC_2"/>
    <property type="match status" value="1"/>
</dbReference>
<dbReference type="GO" id="GO:0009279">
    <property type="term" value="C:cell outer membrane"/>
    <property type="evidence" value="ECO:0007669"/>
    <property type="project" value="UniProtKB-SubCell"/>
</dbReference>
<dbReference type="OrthoDB" id="174652at2"/>
<evidence type="ECO:0000259" key="19">
    <source>
        <dbReference type="SMART" id="SM00965"/>
    </source>
</evidence>
<dbReference type="GO" id="GO:0038023">
    <property type="term" value="F:signaling receptor activity"/>
    <property type="evidence" value="ECO:0007669"/>
    <property type="project" value="InterPro"/>
</dbReference>
<feature type="short sequence motif" description="TonB C-terminal box" evidence="15">
    <location>
        <begin position="817"/>
        <end position="834"/>
    </location>
</feature>
<proteinExistence type="inferred from homology"/>
<organism evidence="20 21">
    <name type="scientific">Pseudothauera nasutitermitis</name>
    <dbReference type="NCBI Taxonomy" id="2565930"/>
    <lineage>
        <taxon>Bacteria</taxon>
        <taxon>Pseudomonadati</taxon>
        <taxon>Pseudomonadota</taxon>
        <taxon>Betaproteobacteria</taxon>
        <taxon>Rhodocyclales</taxon>
        <taxon>Zoogloeaceae</taxon>
        <taxon>Pseudothauera</taxon>
    </lineage>
</organism>
<dbReference type="Pfam" id="PF07715">
    <property type="entry name" value="Plug"/>
    <property type="match status" value="1"/>
</dbReference>
<dbReference type="Gene3D" id="2.40.170.20">
    <property type="entry name" value="TonB-dependent receptor, beta-barrel domain"/>
    <property type="match status" value="1"/>
</dbReference>
<dbReference type="NCBIfam" id="TIGR01783">
    <property type="entry name" value="TonB-siderophor"/>
    <property type="match status" value="1"/>
</dbReference>
<dbReference type="SUPFAM" id="SSF56935">
    <property type="entry name" value="Porins"/>
    <property type="match status" value="1"/>
</dbReference>
<dbReference type="InterPro" id="IPR012910">
    <property type="entry name" value="Plug_dom"/>
</dbReference>
<evidence type="ECO:0000256" key="9">
    <source>
        <dbReference type="ARBA" id="ARBA00023065"/>
    </source>
</evidence>
<feature type="domain" description="Secretin/TonB short N-terminal" evidence="19">
    <location>
        <begin position="76"/>
        <end position="126"/>
    </location>
</feature>
<dbReference type="InterPro" id="IPR036942">
    <property type="entry name" value="Beta-barrel_TonB_sf"/>
</dbReference>
<keyword evidence="9" id="KW-0406">Ion transport</keyword>